<dbReference type="GO" id="GO:0009691">
    <property type="term" value="P:cytokinin biosynthetic process"/>
    <property type="evidence" value="ECO:0007669"/>
    <property type="project" value="UniProtKB-UniRule"/>
</dbReference>
<protein>
    <recommendedName>
        <fullName evidence="2 7">Cytokinin riboside 5'-monophosphate phosphoribohydrolase</fullName>
        <ecNumber evidence="2 7">3.2.2.n1</ecNumber>
    </recommendedName>
</protein>
<proteinExistence type="inferred from homology"/>
<dbReference type="Pfam" id="PF03641">
    <property type="entry name" value="Lysine_decarbox"/>
    <property type="match status" value="1"/>
</dbReference>
<dbReference type="AlphaFoldDB" id="A0A2G2VP68"/>
<evidence type="ECO:0000256" key="7">
    <source>
        <dbReference type="RuleBase" id="RU363015"/>
    </source>
</evidence>
<dbReference type="EC" id="3.2.2.n1" evidence="2 7"/>
<evidence type="ECO:0000256" key="6">
    <source>
        <dbReference type="ARBA" id="ARBA00049153"/>
    </source>
</evidence>
<evidence type="ECO:0000313" key="8">
    <source>
        <dbReference type="EMBL" id="PHT34769.1"/>
    </source>
</evidence>
<comment type="catalytic activity">
    <reaction evidence="6 7">
        <text>9-ribosyl-trans-zeatin 5'-phosphate + H2O = trans-zeatin + D-ribose 5-phosphate</text>
        <dbReference type="Rhea" id="RHEA:48564"/>
        <dbReference type="ChEBI" id="CHEBI:15377"/>
        <dbReference type="ChEBI" id="CHEBI:16522"/>
        <dbReference type="ChEBI" id="CHEBI:78346"/>
        <dbReference type="ChEBI" id="CHEBI:87947"/>
        <dbReference type="EC" id="3.2.2.n1"/>
    </reaction>
</comment>
<dbReference type="GO" id="GO:0102682">
    <property type="term" value="F:cytokinin riboside 5'-monophosphate phosphoribohydrolase activity"/>
    <property type="evidence" value="ECO:0007669"/>
    <property type="project" value="RHEA"/>
</dbReference>
<keyword evidence="9" id="KW-1185">Reference proteome</keyword>
<dbReference type="SUPFAM" id="SSF102405">
    <property type="entry name" value="MCP/YpsA-like"/>
    <property type="match status" value="1"/>
</dbReference>
<evidence type="ECO:0000313" key="9">
    <source>
        <dbReference type="Proteomes" id="UP000224567"/>
    </source>
</evidence>
<dbReference type="GO" id="GO:0005634">
    <property type="term" value="C:nucleus"/>
    <property type="evidence" value="ECO:0007669"/>
    <property type="project" value="TreeGrafter"/>
</dbReference>
<comment type="caution">
    <text evidence="8">The sequence shown here is derived from an EMBL/GenBank/DDBJ whole genome shotgun (WGS) entry which is preliminary data.</text>
</comment>
<evidence type="ECO:0000256" key="1">
    <source>
        <dbReference type="ARBA" id="ARBA00006763"/>
    </source>
</evidence>
<dbReference type="STRING" id="33114.A0A2G2VP68"/>
<dbReference type="PANTHER" id="PTHR31223">
    <property type="entry name" value="LOG FAMILY PROTEIN YJL055W"/>
    <property type="match status" value="1"/>
</dbReference>
<dbReference type="InterPro" id="IPR031100">
    <property type="entry name" value="LOG_fam"/>
</dbReference>
<dbReference type="Proteomes" id="UP000224567">
    <property type="component" value="Unassembled WGS sequence"/>
</dbReference>
<sequence>MLDVDDIPDASVCFLAFQQILNSDNILDTNILDANDILDASVFYLACQQILNADDTSTPAYAISHVNRYWMLMISSMPEYGISCVNRGSIGLMGLVSQAVHDGGRHVIGVIPRVLMPIELTGETIREVKVVADMHQRKAKIARHSDVFIALPGRYGTLEELLKVINREELSIHGKPVGILNVDGYYNSLLLFIDKVVEEGFISPNARQIIVSAPIARELVEKLEEYVPLHERVVRPYT</sequence>
<reference evidence="9" key="2">
    <citation type="journal article" date="2017" name="J. Anim. Genet.">
        <title>Multiple reference genome sequences of hot pepper reveal the massive evolution of plant disease resistance genes by retroduplication.</title>
        <authorList>
            <person name="Kim S."/>
            <person name="Park J."/>
            <person name="Yeom S.-I."/>
            <person name="Kim Y.-M."/>
            <person name="Seo E."/>
            <person name="Kim K.-T."/>
            <person name="Kim M.-S."/>
            <person name="Lee J.M."/>
            <person name="Cheong K."/>
            <person name="Shin H.-S."/>
            <person name="Kim S.-B."/>
            <person name="Han K."/>
            <person name="Lee J."/>
            <person name="Park M."/>
            <person name="Lee H.-A."/>
            <person name="Lee H.-Y."/>
            <person name="Lee Y."/>
            <person name="Oh S."/>
            <person name="Lee J.H."/>
            <person name="Choi E."/>
            <person name="Choi E."/>
            <person name="Lee S.E."/>
            <person name="Jeon J."/>
            <person name="Kim H."/>
            <person name="Choi G."/>
            <person name="Song H."/>
            <person name="Lee J."/>
            <person name="Lee S.-C."/>
            <person name="Kwon J.-K."/>
            <person name="Lee H.-Y."/>
            <person name="Koo N."/>
            <person name="Hong Y."/>
            <person name="Kim R.W."/>
            <person name="Kang W.-H."/>
            <person name="Huh J.H."/>
            <person name="Kang B.-C."/>
            <person name="Yang T.-J."/>
            <person name="Lee Y.-H."/>
            <person name="Bennetzen J.L."/>
            <person name="Choi D."/>
        </authorList>
    </citation>
    <scope>NUCLEOTIDE SEQUENCE [LARGE SCALE GENOMIC DNA]</scope>
    <source>
        <strain evidence="9">cv. PBC81</strain>
    </source>
</reference>
<evidence type="ECO:0000256" key="5">
    <source>
        <dbReference type="ARBA" id="ARBA00047718"/>
    </source>
</evidence>
<dbReference type="OrthoDB" id="414463at2759"/>
<comment type="function">
    <text evidence="4 7">Cytokinin-activating enzyme working in the direct activation pathway. Phosphoribohydrolase that converts inactive cytokinin nucleotides to the biologically active free-base forms.</text>
</comment>
<reference evidence="8 9" key="1">
    <citation type="journal article" date="2017" name="Genome Biol.">
        <title>New reference genome sequences of hot pepper reveal the massive evolution of plant disease-resistance genes by retroduplication.</title>
        <authorList>
            <person name="Kim S."/>
            <person name="Park J."/>
            <person name="Yeom S.I."/>
            <person name="Kim Y.M."/>
            <person name="Seo E."/>
            <person name="Kim K.T."/>
            <person name="Kim M.S."/>
            <person name="Lee J.M."/>
            <person name="Cheong K."/>
            <person name="Shin H.S."/>
            <person name="Kim S.B."/>
            <person name="Han K."/>
            <person name="Lee J."/>
            <person name="Park M."/>
            <person name="Lee H.A."/>
            <person name="Lee H.Y."/>
            <person name="Lee Y."/>
            <person name="Oh S."/>
            <person name="Lee J.H."/>
            <person name="Choi E."/>
            <person name="Choi E."/>
            <person name="Lee S.E."/>
            <person name="Jeon J."/>
            <person name="Kim H."/>
            <person name="Choi G."/>
            <person name="Song H."/>
            <person name="Lee J."/>
            <person name="Lee S.C."/>
            <person name="Kwon J.K."/>
            <person name="Lee H.Y."/>
            <person name="Koo N."/>
            <person name="Hong Y."/>
            <person name="Kim R.W."/>
            <person name="Kang W.H."/>
            <person name="Huh J.H."/>
            <person name="Kang B.C."/>
            <person name="Yang T.J."/>
            <person name="Lee Y.H."/>
            <person name="Bennetzen J.L."/>
            <person name="Choi D."/>
        </authorList>
    </citation>
    <scope>NUCLEOTIDE SEQUENCE [LARGE SCALE GENOMIC DNA]</scope>
    <source>
        <strain evidence="9">cv. PBC81</strain>
    </source>
</reference>
<dbReference type="PANTHER" id="PTHR31223:SF69">
    <property type="entry name" value="CYTOKININ RIBOSIDE 5'-MONOPHOSPHATE PHOSPHORIBOHYDROLASE LOG3"/>
    <property type="match status" value="1"/>
</dbReference>
<dbReference type="EMBL" id="MLFT02000011">
    <property type="protein sequence ID" value="PHT34769.1"/>
    <property type="molecule type" value="Genomic_DNA"/>
</dbReference>
<dbReference type="NCBIfam" id="TIGR00730">
    <property type="entry name" value="Rossman fold protein, TIGR00730 family"/>
    <property type="match status" value="1"/>
</dbReference>
<keyword evidence="3 7" id="KW-0203">Cytokinin biosynthesis</keyword>
<evidence type="ECO:0000256" key="3">
    <source>
        <dbReference type="ARBA" id="ARBA00022712"/>
    </source>
</evidence>
<comment type="similarity">
    <text evidence="1 7">Belongs to the LOG family.</text>
</comment>
<accession>A0A2G2VP68</accession>
<comment type="catalytic activity">
    <reaction evidence="5 7">
        <text>N(6)-(dimethylallyl)adenosine 5'-phosphate + H2O = N(6)-dimethylallyladenine + D-ribose 5-phosphate</text>
        <dbReference type="Rhea" id="RHEA:48560"/>
        <dbReference type="ChEBI" id="CHEBI:15377"/>
        <dbReference type="ChEBI" id="CHEBI:17660"/>
        <dbReference type="ChEBI" id="CHEBI:57526"/>
        <dbReference type="ChEBI" id="CHEBI:78346"/>
        <dbReference type="EC" id="3.2.2.n1"/>
    </reaction>
</comment>
<name>A0A2G2VP68_CAPBA</name>
<evidence type="ECO:0000256" key="2">
    <source>
        <dbReference type="ARBA" id="ARBA00012205"/>
    </source>
</evidence>
<dbReference type="Gene3D" id="3.40.50.450">
    <property type="match status" value="1"/>
</dbReference>
<dbReference type="GO" id="GO:0005829">
    <property type="term" value="C:cytosol"/>
    <property type="evidence" value="ECO:0007669"/>
    <property type="project" value="UniProtKB-ARBA"/>
</dbReference>
<organism evidence="8 9">
    <name type="scientific">Capsicum baccatum</name>
    <name type="common">Peruvian pepper</name>
    <dbReference type="NCBI Taxonomy" id="33114"/>
    <lineage>
        <taxon>Eukaryota</taxon>
        <taxon>Viridiplantae</taxon>
        <taxon>Streptophyta</taxon>
        <taxon>Embryophyta</taxon>
        <taxon>Tracheophyta</taxon>
        <taxon>Spermatophyta</taxon>
        <taxon>Magnoliopsida</taxon>
        <taxon>eudicotyledons</taxon>
        <taxon>Gunneridae</taxon>
        <taxon>Pentapetalae</taxon>
        <taxon>asterids</taxon>
        <taxon>lamiids</taxon>
        <taxon>Solanales</taxon>
        <taxon>Solanaceae</taxon>
        <taxon>Solanoideae</taxon>
        <taxon>Capsiceae</taxon>
        <taxon>Capsicum</taxon>
    </lineage>
</organism>
<evidence type="ECO:0000256" key="4">
    <source>
        <dbReference type="ARBA" id="ARBA00024884"/>
    </source>
</evidence>
<dbReference type="InterPro" id="IPR005269">
    <property type="entry name" value="LOG"/>
</dbReference>
<gene>
    <name evidence="8" type="ORF">CQW23_26569</name>
</gene>
<keyword evidence="7" id="KW-0378">Hydrolase</keyword>